<dbReference type="RefSeq" id="WP_014936947.1">
    <property type="nucleotide sequence ID" value="NC_018607.1"/>
</dbReference>
<organism evidence="1 2">
    <name type="scientific">Brachyspira pilosicoli B2904</name>
    <dbReference type="NCBI Taxonomy" id="1133568"/>
    <lineage>
        <taxon>Bacteria</taxon>
        <taxon>Pseudomonadati</taxon>
        <taxon>Spirochaetota</taxon>
        <taxon>Spirochaetia</taxon>
        <taxon>Brachyspirales</taxon>
        <taxon>Brachyspiraceae</taxon>
        <taxon>Brachyspira</taxon>
    </lineage>
</organism>
<proteinExistence type="predicted"/>
<dbReference type="EMBL" id="CP003490">
    <property type="protein sequence ID" value="AFR72010.1"/>
    <property type="molecule type" value="Genomic_DNA"/>
</dbReference>
<dbReference type="HOGENOM" id="CLU_1364011_0_0_12"/>
<name>J9UT45_BRAPL</name>
<evidence type="ECO:0000313" key="2">
    <source>
        <dbReference type="Proteomes" id="UP000007346"/>
    </source>
</evidence>
<sequence>MVFVIYDKYNYKCYFVEGQSINDFKLKPNEVIKAHNSSDLSQTDIRAYNDDGSVKTLEEQLKEKIIALKDNEIIDNGIIRELNKNYEDDYIIMIERGLENLDKSKKISEKNGKKYIIEKTIEEKYKENLITKEEYNSCIINQRQSEYSQNLDGVRAELLDSVINSLASQGLLNENQIEVLKTIEDNRAKIKTQYKKIL</sequence>
<accession>J9UT45</accession>
<protein>
    <submittedName>
        <fullName evidence="1">Hvp 28 VSH-1 tail protein-like protein</fullName>
    </submittedName>
</protein>
<dbReference type="PATRIC" id="fig|1133568.3.peg.2687"/>
<dbReference type="Proteomes" id="UP000007346">
    <property type="component" value="Chromosome"/>
</dbReference>
<reference evidence="1 2" key="1">
    <citation type="journal article" date="2012" name="BMC Genomics">
        <title>Comparative genomics of Brachyspira pilosicoli strains: genome rearrangements, reductions and correlation of genetic compliment with phenotypic diversity.</title>
        <authorList>
            <person name="Mappley L.J."/>
            <person name="Black M.L."/>
            <person name="Abuoun M."/>
            <person name="Darby A.C."/>
            <person name="Woodward M.J."/>
            <person name="Parkhill J."/>
            <person name="Turner A.K."/>
            <person name="Bellgard M.I."/>
            <person name="La T."/>
            <person name="Phillips N.D."/>
            <person name="La Ragione R.M."/>
            <person name="Hampson D.J."/>
        </authorList>
    </citation>
    <scope>NUCLEOTIDE SEQUENCE [LARGE SCALE GENOMIC DNA]</scope>
    <source>
        <strain evidence="1">B2904</strain>
    </source>
</reference>
<evidence type="ECO:0000313" key="1">
    <source>
        <dbReference type="EMBL" id="AFR72010.1"/>
    </source>
</evidence>
<dbReference type="KEGG" id="bpj:B2904_orf2690"/>
<dbReference type="AlphaFoldDB" id="J9UT45"/>
<gene>
    <name evidence="1" type="ORF">B2904_orf2690</name>
</gene>